<sequence>MSSGDGAGYRLTPRAVPDLDAAWRFSAENLGIAQADRHIDDLVRVFDLIAEMPTLAPERGAFEPPVRIHVHGSHLVVYRTSGGPVSILRVLGGQQDWLSILRMADL</sequence>
<evidence type="ECO:0000256" key="1">
    <source>
        <dbReference type="ARBA" id="ARBA00006226"/>
    </source>
</evidence>
<protein>
    <submittedName>
        <fullName evidence="3">Type II toxin-antitoxin system RelE/ParE family toxin</fullName>
    </submittedName>
</protein>
<reference evidence="4" key="1">
    <citation type="journal article" date="2019" name="Int. J. Syst. Evol. Microbiol.">
        <title>The Global Catalogue of Microorganisms (GCM) 10K type strain sequencing project: providing services to taxonomists for standard genome sequencing and annotation.</title>
        <authorList>
            <consortium name="The Broad Institute Genomics Platform"/>
            <consortium name="The Broad Institute Genome Sequencing Center for Infectious Disease"/>
            <person name="Wu L."/>
            <person name="Ma J."/>
        </authorList>
    </citation>
    <scope>NUCLEOTIDE SEQUENCE [LARGE SCALE GENOMIC DNA]</scope>
    <source>
        <strain evidence="4">KCTC 42964</strain>
    </source>
</reference>
<organism evidence="3 4">
    <name type="scientific">Marinibaculum pumilum</name>
    <dbReference type="NCBI Taxonomy" id="1766165"/>
    <lineage>
        <taxon>Bacteria</taxon>
        <taxon>Pseudomonadati</taxon>
        <taxon>Pseudomonadota</taxon>
        <taxon>Alphaproteobacteria</taxon>
        <taxon>Rhodospirillales</taxon>
        <taxon>Rhodospirillaceae</taxon>
        <taxon>Marinibaculum</taxon>
    </lineage>
</organism>
<evidence type="ECO:0000313" key="4">
    <source>
        <dbReference type="Proteomes" id="UP001595528"/>
    </source>
</evidence>
<gene>
    <name evidence="3" type="ORF">ACFOGJ_00820</name>
</gene>
<keyword evidence="2" id="KW-1277">Toxin-antitoxin system</keyword>
<comment type="caution">
    <text evidence="3">The sequence shown here is derived from an EMBL/GenBank/DDBJ whole genome shotgun (WGS) entry which is preliminary data.</text>
</comment>
<dbReference type="RefSeq" id="WP_379897485.1">
    <property type="nucleotide sequence ID" value="NZ_JBHRTR010000004.1"/>
</dbReference>
<keyword evidence="4" id="KW-1185">Reference proteome</keyword>
<dbReference type="Pfam" id="PF05016">
    <property type="entry name" value="ParE_toxin"/>
    <property type="match status" value="1"/>
</dbReference>
<name>A0ABV7KUJ3_9PROT</name>
<dbReference type="InterPro" id="IPR051803">
    <property type="entry name" value="TA_system_RelE-like_toxin"/>
</dbReference>
<dbReference type="InterPro" id="IPR007712">
    <property type="entry name" value="RelE/ParE_toxin"/>
</dbReference>
<comment type="similarity">
    <text evidence="1">Belongs to the RelE toxin family.</text>
</comment>
<dbReference type="PANTHER" id="PTHR33755:SF9">
    <property type="entry name" value="TOXIN PARE1"/>
    <property type="match status" value="1"/>
</dbReference>
<evidence type="ECO:0000256" key="2">
    <source>
        <dbReference type="ARBA" id="ARBA00022649"/>
    </source>
</evidence>
<proteinExistence type="inferred from homology"/>
<accession>A0ABV7KUJ3</accession>
<evidence type="ECO:0000313" key="3">
    <source>
        <dbReference type="EMBL" id="MFC3225752.1"/>
    </source>
</evidence>
<dbReference type="EMBL" id="JBHRTR010000004">
    <property type="protein sequence ID" value="MFC3225752.1"/>
    <property type="molecule type" value="Genomic_DNA"/>
</dbReference>
<dbReference type="PANTHER" id="PTHR33755">
    <property type="entry name" value="TOXIN PARE1-RELATED"/>
    <property type="match status" value="1"/>
</dbReference>
<dbReference type="Proteomes" id="UP001595528">
    <property type="component" value="Unassembled WGS sequence"/>
</dbReference>
<dbReference type="InterPro" id="IPR035093">
    <property type="entry name" value="RelE/ParE_toxin_dom_sf"/>
</dbReference>
<dbReference type="Gene3D" id="3.30.2310.20">
    <property type="entry name" value="RelE-like"/>
    <property type="match status" value="1"/>
</dbReference>